<accession>A0A5A7P7B9</accession>
<reference evidence="3" key="1">
    <citation type="journal article" date="2019" name="Curr. Biol.">
        <title>Genome Sequence of Striga asiatica Provides Insight into the Evolution of Plant Parasitism.</title>
        <authorList>
            <person name="Yoshida S."/>
            <person name="Kim S."/>
            <person name="Wafula E.K."/>
            <person name="Tanskanen J."/>
            <person name="Kim Y.M."/>
            <person name="Honaas L."/>
            <person name="Yang Z."/>
            <person name="Spallek T."/>
            <person name="Conn C.E."/>
            <person name="Ichihashi Y."/>
            <person name="Cheong K."/>
            <person name="Cui S."/>
            <person name="Der J.P."/>
            <person name="Gundlach H."/>
            <person name="Jiao Y."/>
            <person name="Hori C."/>
            <person name="Ishida J.K."/>
            <person name="Kasahara H."/>
            <person name="Kiba T."/>
            <person name="Kim M.S."/>
            <person name="Koo N."/>
            <person name="Laohavisit A."/>
            <person name="Lee Y.H."/>
            <person name="Lumba S."/>
            <person name="McCourt P."/>
            <person name="Mortimer J.C."/>
            <person name="Mutuku J.M."/>
            <person name="Nomura T."/>
            <person name="Sasaki-Sekimoto Y."/>
            <person name="Seto Y."/>
            <person name="Wang Y."/>
            <person name="Wakatake T."/>
            <person name="Sakakibara H."/>
            <person name="Demura T."/>
            <person name="Yamaguchi S."/>
            <person name="Yoneyama K."/>
            <person name="Manabe R.I."/>
            <person name="Nelson D.C."/>
            <person name="Schulman A.H."/>
            <person name="Timko M.P."/>
            <person name="dePamphilis C.W."/>
            <person name="Choi D."/>
            <person name="Shirasu K."/>
        </authorList>
    </citation>
    <scope>NUCLEOTIDE SEQUENCE [LARGE SCALE GENOMIC DNA]</scope>
    <source>
        <strain evidence="3">cv. UVA1</strain>
    </source>
</reference>
<protein>
    <submittedName>
        <fullName evidence="2">4-Dihydroxy-2-naphthoyl-CoA synthase</fullName>
    </submittedName>
</protein>
<evidence type="ECO:0000313" key="2">
    <source>
        <dbReference type="EMBL" id="GER28669.1"/>
    </source>
</evidence>
<dbReference type="Proteomes" id="UP000325081">
    <property type="component" value="Unassembled WGS sequence"/>
</dbReference>
<sequence length="112" mass="13081">MPLSYKRKNYDGARDDAGLIVERADVFIYELFGQIETIRMPWTRPNRRRRTRSSRRSEKRLPSLSDLKVQRAPKTDPNPMGVKMSGKPTDSPRRLRNLCTAMSIEEIREADM</sequence>
<name>A0A5A7P7B9_STRAF</name>
<proteinExistence type="predicted"/>
<feature type="region of interest" description="Disordered" evidence="1">
    <location>
        <begin position="42"/>
        <end position="94"/>
    </location>
</feature>
<evidence type="ECO:0000313" key="3">
    <source>
        <dbReference type="Proteomes" id="UP000325081"/>
    </source>
</evidence>
<dbReference type="AlphaFoldDB" id="A0A5A7P7B9"/>
<organism evidence="2 3">
    <name type="scientific">Striga asiatica</name>
    <name type="common">Asiatic witchweed</name>
    <name type="synonym">Buchnera asiatica</name>
    <dbReference type="NCBI Taxonomy" id="4170"/>
    <lineage>
        <taxon>Eukaryota</taxon>
        <taxon>Viridiplantae</taxon>
        <taxon>Streptophyta</taxon>
        <taxon>Embryophyta</taxon>
        <taxon>Tracheophyta</taxon>
        <taxon>Spermatophyta</taxon>
        <taxon>Magnoliopsida</taxon>
        <taxon>eudicotyledons</taxon>
        <taxon>Gunneridae</taxon>
        <taxon>Pentapetalae</taxon>
        <taxon>asterids</taxon>
        <taxon>lamiids</taxon>
        <taxon>Lamiales</taxon>
        <taxon>Orobanchaceae</taxon>
        <taxon>Buchnereae</taxon>
        <taxon>Striga</taxon>
    </lineage>
</organism>
<dbReference type="EMBL" id="BKCP01002891">
    <property type="protein sequence ID" value="GER28669.1"/>
    <property type="molecule type" value="Genomic_DNA"/>
</dbReference>
<evidence type="ECO:0000256" key="1">
    <source>
        <dbReference type="SAM" id="MobiDB-lite"/>
    </source>
</evidence>
<comment type="caution">
    <text evidence="2">The sequence shown here is derived from an EMBL/GenBank/DDBJ whole genome shotgun (WGS) entry which is preliminary data.</text>
</comment>
<gene>
    <name evidence="2" type="ORF">STAS_04480</name>
</gene>
<keyword evidence="3" id="KW-1185">Reference proteome</keyword>
<feature type="compositionally biased region" description="Basic residues" evidence="1">
    <location>
        <begin position="45"/>
        <end position="54"/>
    </location>
</feature>